<dbReference type="InterPro" id="IPR000182">
    <property type="entry name" value="GNAT_dom"/>
</dbReference>
<sequence length="213" mass="23033">MDTCRCSTARNSATGVHVAAHAVRHDRLVDELKALAQPLIRPAEPADAEVVHRFIVELAEAEQFPGPVLAQPRDVAEALFGERPVAEAVVATVDGEPVGFALFYPTYSTIAGRPGIHLEDLYVRPEHRGSGLGQALLGHLADLAVRRGCARLEWWVLRTNEPALRFYRRLHARGLDEIEVLRLDGEALRELAAAQGDRAADGVGGIRSGSGGQ</sequence>
<dbReference type="PANTHER" id="PTHR10545:SF29">
    <property type="entry name" value="GH14572P-RELATED"/>
    <property type="match status" value="1"/>
</dbReference>
<keyword evidence="2" id="KW-0012">Acyltransferase</keyword>
<dbReference type="Proteomes" id="UP001296706">
    <property type="component" value="Unassembled WGS sequence"/>
</dbReference>
<dbReference type="InterPro" id="IPR051016">
    <property type="entry name" value="Diverse_Substrate_AcTransf"/>
</dbReference>
<dbReference type="EMBL" id="JAAXKY010000096">
    <property type="protein sequence ID" value="NMH80298.1"/>
    <property type="molecule type" value="Genomic_DNA"/>
</dbReference>
<evidence type="ECO:0000313" key="5">
    <source>
        <dbReference type="Proteomes" id="UP001296706"/>
    </source>
</evidence>
<dbReference type="Pfam" id="PF00583">
    <property type="entry name" value="Acetyltransf_1"/>
    <property type="match status" value="1"/>
</dbReference>
<proteinExistence type="predicted"/>
<gene>
    <name evidence="4" type="ORF">HF577_24825</name>
</gene>
<evidence type="ECO:0000256" key="2">
    <source>
        <dbReference type="ARBA" id="ARBA00023315"/>
    </source>
</evidence>
<keyword evidence="1" id="KW-0808">Transferase</keyword>
<dbReference type="PROSITE" id="PS51186">
    <property type="entry name" value="GNAT"/>
    <property type="match status" value="1"/>
</dbReference>
<protein>
    <submittedName>
        <fullName evidence="4">GNAT family N-acetyltransferase</fullName>
    </submittedName>
</protein>
<name>A0ABX1RIV5_9PSEU</name>
<feature type="domain" description="N-acetyltransferase" evidence="3">
    <location>
        <begin position="38"/>
        <end position="195"/>
    </location>
</feature>
<dbReference type="PANTHER" id="PTHR10545">
    <property type="entry name" value="DIAMINE N-ACETYLTRANSFERASE"/>
    <property type="match status" value="1"/>
</dbReference>
<dbReference type="Gene3D" id="3.40.630.30">
    <property type="match status" value="1"/>
</dbReference>
<reference evidence="4 5" key="1">
    <citation type="submission" date="2020-04" db="EMBL/GenBank/DDBJ databases">
        <authorList>
            <person name="Klaysubun C."/>
            <person name="Duangmal K."/>
            <person name="Lipun K."/>
        </authorList>
    </citation>
    <scope>NUCLEOTIDE SEQUENCE [LARGE SCALE GENOMIC DNA]</scope>
    <source>
        <strain evidence="4 5">JCM 11839</strain>
    </source>
</reference>
<comment type="caution">
    <text evidence="4">The sequence shown here is derived from an EMBL/GenBank/DDBJ whole genome shotgun (WGS) entry which is preliminary data.</text>
</comment>
<dbReference type="InterPro" id="IPR016181">
    <property type="entry name" value="Acyl_CoA_acyltransferase"/>
</dbReference>
<evidence type="ECO:0000313" key="4">
    <source>
        <dbReference type="EMBL" id="NMH80298.1"/>
    </source>
</evidence>
<dbReference type="CDD" id="cd04301">
    <property type="entry name" value="NAT_SF"/>
    <property type="match status" value="1"/>
</dbReference>
<keyword evidence="5" id="KW-1185">Reference proteome</keyword>
<dbReference type="SUPFAM" id="SSF55729">
    <property type="entry name" value="Acyl-CoA N-acyltransferases (Nat)"/>
    <property type="match status" value="1"/>
</dbReference>
<evidence type="ECO:0000259" key="3">
    <source>
        <dbReference type="PROSITE" id="PS51186"/>
    </source>
</evidence>
<accession>A0ABX1RIV5</accession>
<evidence type="ECO:0000256" key="1">
    <source>
        <dbReference type="ARBA" id="ARBA00022679"/>
    </source>
</evidence>
<organism evidence="4 5">
    <name type="scientific">Pseudonocardia xinjiangensis</name>
    <dbReference type="NCBI Taxonomy" id="75289"/>
    <lineage>
        <taxon>Bacteria</taxon>
        <taxon>Bacillati</taxon>
        <taxon>Actinomycetota</taxon>
        <taxon>Actinomycetes</taxon>
        <taxon>Pseudonocardiales</taxon>
        <taxon>Pseudonocardiaceae</taxon>
        <taxon>Pseudonocardia</taxon>
    </lineage>
</organism>